<evidence type="ECO:0000313" key="3">
    <source>
        <dbReference type="EMBL" id="VEL10760.1"/>
    </source>
</evidence>
<dbReference type="EMBL" id="CAAALY010009867">
    <property type="protein sequence ID" value="VEL10760.1"/>
    <property type="molecule type" value="Genomic_DNA"/>
</dbReference>
<feature type="region of interest" description="Disordered" evidence="1">
    <location>
        <begin position="46"/>
        <end position="70"/>
    </location>
</feature>
<dbReference type="Proteomes" id="UP000784294">
    <property type="component" value="Unassembled WGS sequence"/>
</dbReference>
<keyword evidence="2" id="KW-0472">Membrane</keyword>
<feature type="region of interest" description="Disordered" evidence="1">
    <location>
        <begin position="8"/>
        <end position="27"/>
    </location>
</feature>
<keyword evidence="4" id="KW-1185">Reference proteome</keyword>
<feature type="compositionally biased region" description="Low complexity" evidence="1">
    <location>
        <begin position="17"/>
        <end position="27"/>
    </location>
</feature>
<protein>
    <submittedName>
        <fullName evidence="3">Uncharacterized protein</fullName>
    </submittedName>
</protein>
<comment type="caution">
    <text evidence="3">The sequence shown here is derived from an EMBL/GenBank/DDBJ whole genome shotgun (WGS) entry which is preliminary data.</text>
</comment>
<evidence type="ECO:0000256" key="2">
    <source>
        <dbReference type="SAM" id="Phobius"/>
    </source>
</evidence>
<evidence type="ECO:0000256" key="1">
    <source>
        <dbReference type="SAM" id="MobiDB-lite"/>
    </source>
</evidence>
<evidence type="ECO:0000313" key="4">
    <source>
        <dbReference type="Proteomes" id="UP000784294"/>
    </source>
</evidence>
<name>A0A3S4ZSB2_9PLAT</name>
<organism evidence="3 4">
    <name type="scientific">Protopolystoma xenopodis</name>
    <dbReference type="NCBI Taxonomy" id="117903"/>
    <lineage>
        <taxon>Eukaryota</taxon>
        <taxon>Metazoa</taxon>
        <taxon>Spiralia</taxon>
        <taxon>Lophotrochozoa</taxon>
        <taxon>Platyhelminthes</taxon>
        <taxon>Monogenea</taxon>
        <taxon>Polyopisthocotylea</taxon>
        <taxon>Polystomatidea</taxon>
        <taxon>Polystomatidae</taxon>
        <taxon>Protopolystoma</taxon>
    </lineage>
</organism>
<dbReference type="AlphaFoldDB" id="A0A3S4ZSB2"/>
<gene>
    <name evidence="3" type="ORF">PXEA_LOCUS4200</name>
</gene>
<reference evidence="3" key="1">
    <citation type="submission" date="2018-11" db="EMBL/GenBank/DDBJ databases">
        <authorList>
            <consortium name="Pathogen Informatics"/>
        </authorList>
    </citation>
    <scope>NUCLEOTIDE SEQUENCE</scope>
</reference>
<keyword evidence="2" id="KW-1133">Transmembrane helix</keyword>
<feature type="transmembrane region" description="Helical" evidence="2">
    <location>
        <begin position="109"/>
        <end position="131"/>
    </location>
</feature>
<feature type="non-terminal residue" evidence="3">
    <location>
        <position position="1"/>
    </location>
</feature>
<proteinExistence type="predicted"/>
<accession>A0A3S4ZSB2</accession>
<keyword evidence="2" id="KW-0812">Transmembrane</keyword>
<sequence length="155" mass="15523">VHFTVIIKSDPTSDQLPPGSSGFFQSGPGRSSGYYLVSGDSEINGGPGSSGGRPFSIPGSKNPGGGQAERYGALATGPLAIAGSSVGSSGGSDYSLEEGVSVTRRQTTVIIVMAGVAGVFCLALVCVIIALKRCPPIDSHSSDPGNSIAVKGMYT</sequence>